<dbReference type="EMBL" id="CM037624">
    <property type="protein sequence ID" value="KAH8010323.1"/>
    <property type="molecule type" value="Genomic_DNA"/>
</dbReference>
<accession>A0ACB8FT17</accession>
<proteinExistence type="predicted"/>
<evidence type="ECO:0000313" key="2">
    <source>
        <dbReference type="Proteomes" id="UP000827872"/>
    </source>
</evidence>
<reference evidence="1" key="1">
    <citation type="submission" date="2021-08" db="EMBL/GenBank/DDBJ databases">
        <title>The first chromosome-level gecko genome reveals the dynamic sex chromosomes of Neotropical dwarf geckos (Sphaerodactylidae: Sphaerodactylus).</title>
        <authorList>
            <person name="Pinto B.J."/>
            <person name="Keating S.E."/>
            <person name="Gamble T."/>
        </authorList>
    </citation>
    <scope>NUCLEOTIDE SEQUENCE</scope>
    <source>
        <strain evidence="1">TG3544</strain>
    </source>
</reference>
<gene>
    <name evidence="1" type="ORF">K3G42_001860</name>
</gene>
<name>A0ACB8FT17_9SAUR</name>
<keyword evidence="2" id="KW-1185">Reference proteome</keyword>
<organism evidence="1 2">
    <name type="scientific">Sphaerodactylus townsendi</name>
    <dbReference type="NCBI Taxonomy" id="933632"/>
    <lineage>
        <taxon>Eukaryota</taxon>
        <taxon>Metazoa</taxon>
        <taxon>Chordata</taxon>
        <taxon>Craniata</taxon>
        <taxon>Vertebrata</taxon>
        <taxon>Euteleostomi</taxon>
        <taxon>Lepidosauria</taxon>
        <taxon>Squamata</taxon>
        <taxon>Bifurcata</taxon>
        <taxon>Gekkota</taxon>
        <taxon>Sphaerodactylidae</taxon>
        <taxon>Sphaerodactylus</taxon>
    </lineage>
</organism>
<comment type="caution">
    <text evidence="1">The sequence shown here is derived from an EMBL/GenBank/DDBJ whole genome shotgun (WGS) entry which is preliminary data.</text>
</comment>
<dbReference type="Proteomes" id="UP000827872">
    <property type="component" value="Linkage Group LG11"/>
</dbReference>
<protein>
    <submittedName>
        <fullName evidence="1">Uncharacterized protein</fullName>
    </submittedName>
</protein>
<sequence length="1318" mass="145930">MLAEAQVQTSNLEMSPSETDVQIQTSFSDYISEKEETSSIEAEQRSNKSPSQYSEMDYNTSYPVYISAEAQTLPVEIPPGNDWRSARLKAAAQVQTSNILLENPASLTEGEMRVQLSKVKLEKSEMLVEELGAPLATTEKFYPSQLTEIGKQMSGAEILEEEKRSLSQHSNVQVQPITLELLKKLSLLSQIEMLESTSRTELLKKVSSLSVTEPHVQTPSYELQRKPSCLSDSATQGQVLSVELLKQRLSSAPVVASSDHEPAGKLQLLFPAEDVQAPASDLELTKKLHPSSSSHMESQGRASDADLRKYSSLSLIEAMDGNQEEITEGREYLITPQLLEAQIRKWYHEFPEMQTASQAPVQREPLLSPTVDSEVQTSSIETPEGNRWRASRLQADAGMQTSGFESSVEEVKSGHQLLNKMQSQTSLLEIWQARDLTDAQVETSGLGLTRTKVESPPPLVIDSHVQTSLFNIWKANTKADAQTQTSVTELPKQALESPPTQHIDRPAQTSFLEISEAKKADGVQQTACAFPEPKEGDSPLQTDREVQMSCPDVRKGKEKTDVLVQTSLLGIPNAQEEPLWSLQTDAVVQTSDVEIPVGSKWRASRLHADAQLQTSMLDMKKAELEPPPLSQMDTQVQTSLLEVCETKDPRNGWAQTSRMDMPKSLEEPCPTGQPENVVQSSTAETAEPSPPSQTNTEVQTSLLDLWKTKDPRDAWAQTSRMEMSKSLEEPRPTGQPENVVQSFTAETAEPSPPYQTNTEVQTSLLDLWKTKDPRDAWAQTSRMEMSKSLEEPRPTGQPENVVQSSTAETAEPSPPSQTNTEVQTSLLDLWKTKDPRDAWAQTSRMDMPKSLEEPRPTGQPENVVQSSTSETAEPSPPSQINTEVQTSLLDLWKTKDPRDVWAQTSRMDMPKSLEEPCPPAQPENVVQSSTSESSPPSQINTKVQTSLLDMWKMKDLRDGWAQTSRMDMPKSLEEPRPTAQPENVVQSSTAETAEPSPPSQINTEVQTSLLDLWKMKEVNSSLVQTSRMDMPKSLEEPRPTAQPENIVQSSASETAESSPPSQINTEVQTSLLDIWKTKEVSSSLAQTSQMDALTSVEESSLPLEPENVVQSPTFEIVESSPPSQIDTEVQTSFLDIWKTKSLSNFLAQTSQTDLSTSVEESPFSSQPENVAQSPTVETVKSPLPFQADTEAQTSFFDIWKAKELTILESQEKIEQICQVEGMSEPPIFTEAQVQTSFVEIPRGKKWRSSRLCAEAQVQTSFPDLRSKDRVPALQKMVSDHVSAKRVPKGPKRATPVSVHLHVKGISQEASLLAAESGH</sequence>
<evidence type="ECO:0000313" key="1">
    <source>
        <dbReference type="EMBL" id="KAH8010323.1"/>
    </source>
</evidence>